<reference evidence="2" key="1">
    <citation type="submission" date="2025-08" db="UniProtKB">
        <authorList>
            <consortium name="Ensembl"/>
        </authorList>
    </citation>
    <scope>IDENTIFICATION</scope>
</reference>
<dbReference type="Pfam" id="PF00059">
    <property type="entry name" value="Lectin_C"/>
    <property type="match status" value="1"/>
</dbReference>
<proteinExistence type="predicted"/>
<protein>
    <recommendedName>
        <fullName evidence="1">C-type lectin domain-containing protein</fullName>
    </recommendedName>
</protein>
<reference evidence="2" key="2">
    <citation type="submission" date="2025-09" db="UniProtKB">
        <authorList>
            <consortium name="Ensembl"/>
        </authorList>
    </citation>
    <scope>IDENTIFICATION</scope>
</reference>
<dbReference type="PANTHER" id="PTHR45784">
    <property type="entry name" value="C-TYPE LECTIN DOMAIN FAMILY 20 MEMBER A-RELATED"/>
    <property type="match status" value="1"/>
</dbReference>
<sequence length="193" mass="22390">MAQETLQHKNPESLMERKIKFFYIKGCTEYVKLHFKLLCIVFQICTASQFSQCFSFWINGANRFVFISNTKTWKAAQSYCRQYYTDLVIIQNQTEKNQLNVLMSPYASAWIGLFRDVWKWSDATNVSSVSFTRLHLQSGLHSPCEQFSLKEQITDDSRLFQDAVSSVSFWMRSFPLLCRRPRSLSSVSGPAAC</sequence>
<dbReference type="PANTHER" id="PTHR45784:SF3">
    <property type="entry name" value="C-TYPE LECTIN DOMAIN FAMILY 4 MEMBER K-LIKE-RELATED"/>
    <property type="match status" value="1"/>
</dbReference>
<dbReference type="InterPro" id="IPR001304">
    <property type="entry name" value="C-type_lectin-like"/>
</dbReference>
<accession>A0A673GCU2</accession>
<feature type="domain" description="C-type lectin" evidence="1">
    <location>
        <begin position="59"/>
        <end position="132"/>
    </location>
</feature>
<evidence type="ECO:0000313" key="3">
    <source>
        <dbReference type="Proteomes" id="UP000472270"/>
    </source>
</evidence>
<keyword evidence="3" id="KW-1185">Reference proteome</keyword>
<dbReference type="InterPro" id="IPR016186">
    <property type="entry name" value="C-type_lectin-like/link_sf"/>
</dbReference>
<dbReference type="PROSITE" id="PS50041">
    <property type="entry name" value="C_TYPE_LECTIN_2"/>
    <property type="match status" value="1"/>
</dbReference>
<dbReference type="AlphaFoldDB" id="A0A673GCU2"/>
<name>A0A673GCU2_9TELE</name>
<dbReference type="SUPFAM" id="SSF56436">
    <property type="entry name" value="C-type lectin-like"/>
    <property type="match status" value="1"/>
</dbReference>
<dbReference type="SMART" id="SM00034">
    <property type="entry name" value="CLECT"/>
    <property type="match status" value="1"/>
</dbReference>
<dbReference type="Proteomes" id="UP000472270">
    <property type="component" value="Unassembled WGS sequence"/>
</dbReference>
<dbReference type="Ensembl" id="ENSSRHT00000010349.1">
    <property type="protein sequence ID" value="ENSSRHP00000010042.1"/>
    <property type="gene ID" value="ENSSRHG00000005697.1"/>
</dbReference>
<dbReference type="InterPro" id="IPR016187">
    <property type="entry name" value="CTDL_fold"/>
</dbReference>
<evidence type="ECO:0000313" key="2">
    <source>
        <dbReference type="Ensembl" id="ENSSRHP00000010042.1"/>
    </source>
</evidence>
<evidence type="ECO:0000259" key="1">
    <source>
        <dbReference type="PROSITE" id="PS50041"/>
    </source>
</evidence>
<organism evidence="2 3">
    <name type="scientific">Sinocyclocheilus rhinocerous</name>
    <dbReference type="NCBI Taxonomy" id="307959"/>
    <lineage>
        <taxon>Eukaryota</taxon>
        <taxon>Metazoa</taxon>
        <taxon>Chordata</taxon>
        <taxon>Craniata</taxon>
        <taxon>Vertebrata</taxon>
        <taxon>Euteleostomi</taxon>
        <taxon>Actinopterygii</taxon>
        <taxon>Neopterygii</taxon>
        <taxon>Teleostei</taxon>
        <taxon>Ostariophysi</taxon>
        <taxon>Cypriniformes</taxon>
        <taxon>Cyprinidae</taxon>
        <taxon>Cyprininae</taxon>
        <taxon>Sinocyclocheilus</taxon>
    </lineage>
</organism>
<dbReference type="Gene3D" id="3.10.100.10">
    <property type="entry name" value="Mannose-Binding Protein A, subunit A"/>
    <property type="match status" value="1"/>
</dbReference>